<dbReference type="GO" id="GO:0070475">
    <property type="term" value="P:rRNA base methylation"/>
    <property type="evidence" value="ECO:0007669"/>
    <property type="project" value="TreeGrafter"/>
</dbReference>
<dbReference type="Proteomes" id="UP000005019">
    <property type="component" value="Unassembled WGS sequence"/>
</dbReference>
<comment type="function">
    <text evidence="9">Catalyzes the formation of 5-methyl-uridine at position 1939 (m5U1939) in 23S rRNA.</text>
</comment>
<gene>
    <name evidence="9" type="primary">rlmD</name>
    <name evidence="13" type="ORF">METUNv1_01590</name>
</gene>
<dbReference type="GO" id="GO:0051539">
    <property type="term" value="F:4 iron, 4 sulfur cluster binding"/>
    <property type="evidence" value="ECO:0007669"/>
    <property type="project" value="UniProtKB-KW"/>
</dbReference>
<keyword evidence="8 9" id="KW-0411">Iron-sulfur</keyword>
<dbReference type="PANTHER" id="PTHR11061">
    <property type="entry name" value="RNA M5U METHYLTRANSFERASE"/>
    <property type="match status" value="1"/>
</dbReference>
<evidence type="ECO:0000313" key="14">
    <source>
        <dbReference type="Proteomes" id="UP000005019"/>
    </source>
</evidence>
<dbReference type="OrthoDB" id="9804590at2"/>
<evidence type="ECO:0000256" key="3">
    <source>
        <dbReference type="ARBA" id="ARBA00022603"/>
    </source>
</evidence>
<keyword evidence="2 9" id="KW-0698">rRNA processing</keyword>
<dbReference type="RefSeq" id="WP_008060525.1">
    <property type="nucleotide sequence ID" value="NZ_AFHG01000043.1"/>
</dbReference>
<dbReference type="AlphaFoldDB" id="F5RBE7"/>
<name>F5RBE7_METUF</name>
<dbReference type="PROSITE" id="PS01230">
    <property type="entry name" value="TRMA_1"/>
    <property type="match status" value="1"/>
</dbReference>
<feature type="active site" description="Nucleophile" evidence="9 10">
    <location>
        <position position="396"/>
    </location>
</feature>
<reference evidence="13 14" key="1">
    <citation type="journal article" date="2011" name="J. Bacteriol.">
        <title>Genome sequence of Methyloversatilis universalis FAM5T, a methylotrophic representative of the order Rhodocyclales.</title>
        <authorList>
            <person name="Kittichotirat W."/>
            <person name="Good N.M."/>
            <person name="Hall R."/>
            <person name="Bringel F."/>
            <person name="Lajus A."/>
            <person name="Medigue C."/>
            <person name="Smalley N.E."/>
            <person name="Beck D."/>
            <person name="Bumgarner R."/>
            <person name="Vuilleumier S."/>
            <person name="Kalyuzhnaya M.G."/>
        </authorList>
    </citation>
    <scope>NUCLEOTIDE SEQUENCE [LARGE SCALE GENOMIC DNA]</scope>
    <source>
        <strain evidence="14">ATCC BAA-1314 / JCM 13912 / FAM5</strain>
    </source>
</reference>
<sequence length="440" mass="48362">MPVARIESLDHEGRGVTHHEGKVIFVDGALPGETVDFSPYRKKSSYELAQISRIVRASPQRVTPRCRYFGYCGGCSMQHLDVAAQASVKQRVLEDALWHVGRVKPETVFAPLVGPGWGYRYRARLSVRYVARKGGVLVGFREKKSSYVADMSSCEVLPPHVSALFLPLRELISGFSLRDRLPQIEIAIGGEREEQMTVLVFRILDRMTAEDEAALRAFGEKHRLYLYVQPGGPDTAVPFWPIPMPELAYSLPDFGVKLAFAPTEFTQVNHGINRSLLRRAMSLLDPQPGERIADMFCGLGNFSLPIATFGADVVGIEGADALVKRAARNADANGLGARCSFAVANLFDTDEASLAKLGRFDKMLIDPPREGAVELCKALPHAADEAAPKRIVYVSCNPATLARDLSVLMHEKGYRVRGAGIANMFPQTSHVESIALIERG</sequence>
<keyword evidence="7 9" id="KW-0408">Iron</keyword>
<dbReference type="FunFam" id="2.40.50.140:FF:000097">
    <property type="entry name" value="23S rRNA (uracil(1939)-C(5))-methyltransferase RlmD"/>
    <property type="match status" value="1"/>
</dbReference>
<evidence type="ECO:0000256" key="6">
    <source>
        <dbReference type="ARBA" id="ARBA00022723"/>
    </source>
</evidence>
<evidence type="ECO:0000256" key="7">
    <source>
        <dbReference type="ARBA" id="ARBA00023004"/>
    </source>
</evidence>
<keyword evidence="5 9" id="KW-0949">S-adenosyl-L-methionine</keyword>
<dbReference type="Gene3D" id="2.40.50.140">
    <property type="entry name" value="Nucleic acid-binding proteins"/>
    <property type="match status" value="1"/>
</dbReference>
<dbReference type="InterPro" id="IPR030390">
    <property type="entry name" value="MeTrfase_TrmA_AS"/>
</dbReference>
<dbReference type="PROSITE" id="PS51687">
    <property type="entry name" value="SAM_MT_RNA_M5U"/>
    <property type="match status" value="1"/>
</dbReference>
<keyword evidence="1 9" id="KW-0004">4Fe-4S</keyword>
<dbReference type="HAMAP" id="MF_01010">
    <property type="entry name" value="23SrRNA_methyltr_RlmD"/>
    <property type="match status" value="1"/>
</dbReference>
<dbReference type="PROSITE" id="PS50926">
    <property type="entry name" value="TRAM"/>
    <property type="match status" value="1"/>
</dbReference>
<dbReference type="STRING" id="1000565.METUNv1_01590"/>
<comment type="catalytic activity">
    <reaction evidence="9">
        <text>uridine(1939) in 23S rRNA + S-adenosyl-L-methionine = 5-methyluridine(1939) in 23S rRNA + S-adenosyl-L-homocysteine + H(+)</text>
        <dbReference type="Rhea" id="RHEA:42908"/>
        <dbReference type="Rhea" id="RHEA-COMP:10278"/>
        <dbReference type="Rhea" id="RHEA-COMP:10279"/>
        <dbReference type="ChEBI" id="CHEBI:15378"/>
        <dbReference type="ChEBI" id="CHEBI:57856"/>
        <dbReference type="ChEBI" id="CHEBI:59789"/>
        <dbReference type="ChEBI" id="CHEBI:65315"/>
        <dbReference type="ChEBI" id="CHEBI:74447"/>
        <dbReference type="EC" id="2.1.1.190"/>
    </reaction>
</comment>
<keyword evidence="6 9" id="KW-0479">Metal-binding</keyword>
<comment type="caution">
    <text evidence="13">The sequence shown here is derived from an EMBL/GenBank/DDBJ whole genome shotgun (WGS) entry which is preliminary data.</text>
</comment>
<dbReference type="EMBL" id="AFHG01000043">
    <property type="protein sequence ID" value="EGK72118.1"/>
    <property type="molecule type" value="Genomic_DNA"/>
</dbReference>
<feature type="binding site" evidence="9">
    <location>
        <position position="75"/>
    </location>
    <ligand>
        <name>[4Fe-4S] cluster</name>
        <dbReference type="ChEBI" id="CHEBI:49883"/>
    </ligand>
</feature>
<dbReference type="SUPFAM" id="SSF53335">
    <property type="entry name" value="S-adenosyl-L-methionine-dependent methyltransferases"/>
    <property type="match status" value="1"/>
</dbReference>
<dbReference type="GO" id="GO:0003723">
    <property type="term" value="F:RNA binding"/>
    <property type="evidence" value="ECO:0007669"/>
    <property type="project" value="InterPro"/>
</dbReference>
<evidence type="ECO:0000256" key="11">
    <source>
        <dbReference type="PROSITE-ProRule" id="PRU10015"/>
    </source>
</evidence>
<feature type="binding site" evidence="9 10">
    <location>
        <position position="267"/>
    </location>
    <ligand>
        <name>S-adenosyl-L-methionine</name>
        <dbReference type="ChEBI" id="CHEBI:59789"/>
    </ligand>
</feature>
<keyword evidence="14" id="KW-1185">Reference proteome</keyword>
<dbReference type="EC" id="2.1.1.190" evidence="9"/>
<dbReference type="NCBIfam" id="NF009639">
    <property type="entry name" value="PRK13168.1"/>
    <property type="match status" value="1"/>
</dbReference>
<dbReference type="Gene3D" id="3.40.50.150">
    <property type="entry name" value="Vaccinia Virus protein VP39"/>
    <property type="match status" value="1"/>
</dbReference>
<feature type="binding site" evidence="9 10">
    <location>
        <position position="296"/>
    </location>
    <ligand>
        <name>S-adenosyl-L-methionine</name>
        <dbReference type="ChEBI" id="CHEBI:59789"/>
    </ligand>
</feature>
<evidence type="ECO:0000256" key="5">
    <source>
        <dbReference type="ARBA" id="ARBA00022691"/>
    </source>
</evidence>
<dbReference type="GO" id="GO:0070041">
    <property type="term" value="F:rRNA (uridine-C5-)-methyltransferase activity"/>
    <property type="evidence" value="ECO:0007669"/>
    <property type="project" value="UniProtKB-UniRule"/>
</dbReference>
<proteinExistence type="inferred from homology"/>
<evidence type="ECO:0000256" key="2">
    <source>
        <dbReference type="ARBA" id="ARBA00022552"/>
    </source>
</evidence>
<dbReference type="InterPro" id="IPR001566">
    <property type="entry name" value="23S_rRNA_MeTrfase_RlmD"/>
</dbReference>
<dbReference type="InterPro" id="IPR002792">
    <property type="entry name" value="TRAM_dom"/>
</dbReference>
<feature type="binding site" evidence="9">
    <location>
        <position position="66"/>
    </location>
    <ligand>
        <name>[4Fe-4S] cluster</name>
        <dbReference type="ChEBI" id="CHEBI:49883"/>
    </ligand>
</feature>
<evidence type="ECO:0000256" key="1">
    <source>
        <dbReference type="ARBA" id="ARBA00022485"/>
    </source>
</evidence>
<feature type="binding site" evidence="9">
    <location>
        <position position="301"/>
    </location>
    <ligand>
        <name>S-adenosyl-L-methionine</name>
        <dbReference type="ChEBI" id="CHEBI:59789"/>
    </ligand>
</feature>
<comment type="similarity">
    <text evidence="9">Belongs to the class I-like SAM-binding methyltransferase superfamily. RNA M5U methyltransferase family. RlmD subfamily.</text>
</comment>
<dbReference type="InterPro" id="IPR012340">
    <property type="entry name" value="NA-bd_OB-fold"/>
</dbReference>
<feature type="domain" description="TRAM" evidence="12">
    <location>
        <begin position="1"/>
        <end position="53"/>
    </location>
</feature>
<evidence type="ECO:0000256" key="10">
    <source>
        <dbReference type="PROSITE-ProRule" id="PRU01024"/>
    </source>
</evidence>
<dbReference type="InterPro" id="IPR010280">
    <property type="entry name" value="U5_MeTrfase_fam"/>
</dbReference>
<keyword evidence="4 9" id="KW-0808">Transferase</keyword>
<dbReference type="Pfam" id="PF05958">
    <property type="entry name" value="tRNA_U5-meth_tr"/>
    <property type="match status" value="1"/>
</dbReference>
<feature type="binding site" evidence="9">
    <location>
        <position position="72"/>
    </location>
    <ligand>
        <name>[4Fe-4S] cluster</name>
        <dbReference type="ChEBI" id="CHEBI:49883"/>
    </ligand>
</feature>
<feature type="binding site" evidence="9">
    <location>
        <position position="345"/>
    </location>
    <ligand>
        <name>S-adenosyl-L-methionine</name>
        <dbReference type="ChEBI" id="CHEBI:59789"/>
    </ligand>
</feature>
<evidence type="ECO:0000256" key="4">
    <source>
        <dbReference type="ARBA" id="ARBA00022679"/>
    </source>
</evidence>
<evidence type="ECO:0000313" key="13">
    <source>
        <dbReference type="EMBL" id="EGK72118.1"/>
    </source>
</evidence>
<feature type="binding site" evidence="9">
    <location>
        <position position="154"/>
    </location>
    <ligand>
        <name>[4Fe-4S] cluster</name>
        <dbReference type="ChEBI" id="CHEBI:49883"/>
    </ligand>
</feature>
<feature type="binding site" evidence="9 10">
    <location>
        <position position="317"/>
    </location>
    <ligand>
        <name>S-adenosyl-L-methionine</name>
        <dbReference type="ChEBI" id="CHEBI:59789"/>
    </ligand>
</feature>
<dbReference type="GO" id="GO:0005506">
    <property type="term" value="F:iron ion binding"/>
    <property type="evidence" value="ECO:0007669"/>
    <property type="project" value="UniProtKB-UniRule"/>
</dbReference>
<evidence type="ECO:0000256" key="8">
    <source>
        <dbReference type="ARBA" id="ARBA00023014"/>
    </source>
</evidence>
<accession>F5RBE7</accession>
<dbReference type="Pfam" id="PF01938">
    <property type="entry name" value="TRAM"/>
    <property type="match status" value="1"/>
</dbReference>
<feature type="active site" evidence="11">
    <location>
        <position position="396"/>
    </location>
</feature>
<dbReference type="eggNOG" id="COG2265">
    <property type="taxonomic scope" value="Bacteria"/>
</dbReference>
<organism evidence="13 14">
    <name type="scientific">Methyloversatilis universalis (strain ATCC BAA-1314 / DSM 25237 / JCM 13912 / CCUG 52030 / FAM5)</name>
    <dbReference type="NCBI Taxonomy" id="1000565"/>
    <lineage>
        <taxon>Bacteria</taxon>
        <taxon>Pseudomonadati</taxon>
        <taxon>Pseudomonadota</taxon>
        <taxon>Betaproteobacteria</taxon>
        <taxon>Nitrosomonadales</taxon>
        <taxon>Sterolibacteriaceae</taxon>
        <taxon>Methyloversatilis</taxon>
    </lineage>
</organism>
<dbReference type="CDD" id="cd02440">
    <property type="entry name" value="AdoMet_MTases"/>
    <property type="match status" value="1"/>
</dbReference>
<dbReference type="InterPro" id="IPR029063">
    <property type="entry name" value="SAM-dependent_MTases_sf"/>
</dbReference>
<evidence type="ECO:0000259" key="12">
    <source>
        <dbReference type="PROSITE" id="PS50926"/>
    </source>
</evidence>
<dbReference type="SUPFAM" id="SSF50249">
    <property type="entry name" value="Nucleic acid-binding proteins"/>
    <property type="match status" value="1"/>
</dbReference>
<protein>
    <recommendedName>
        <fullName evidence="9">23S rRNA (uracil(1939)-C(5))-methyltransferase RlmD</fullName>
        <ecNumber evidence="9">2.1.1.190</ecNumber>
    </recommendedName>
    <alternativeName>
        <fullName evidence="9">23S rRNA(m5U1939)-methyltransferase</fullName>
    </alternativeName>
</protein>
<keyword evidence="3 9" id="KW-0489">Methyltransferase</keyword>
<dbReference type="PANTHER" id="PTHR11061:SF49">
    <property type="entry name" value="23S RRNA (URACIL(1939)-C(5))-METHYLTRANSFERASE RLMD"/>
    <property type="match status" value="1"/>
</dbReference>
<dbReference type="Gene3D" id="2.40.50.1070">
    <property type="match status" value="1"/>
</dbReference>
<feature type="binding site" evidence="9 10">
    <location>
        <position position="366"/>
    </location>
    <ligand>
        <name>S-adenosyl-L-methionine</name>
        <dbReference type="ChEBI" id="CHEBI:59789"/>
    </ligand>
</feature>
<evidence type="ECO:0000256" key="9">
    <source>
        <dbReference type="HAMAP-Rule" id="MF_01010"/>
    </source>
</evidence>